<evidence type="ECO:0000256" key="7">
    <source>
        <dbReference type="PIRSR" id="PIRSR600895-51"/>
    </source>
</evidence>
<dbReference type="EMBL" id="BOOY01000032">
    <property type="protein sequence ID" value="GIJ05222.1"/>
    <property type="molecule type" value="Genomic_DNA"/>
</dbReference>
<dbReference type="NCBIfam" id="TIGR02962">
    <property type="entry name" value="hdxy_isourate"/>
    <property type="match status" value="1"/>
</dbReference>
<keyword evidence="11" id="KW-1185">Reference proteome</keyword>
<evidence type="ECO:0000256" key="6">
    <source>
        <dbReference type="ARBA" id="ARBA00022801"/>
    </source>
</evidence>
<evidence type="ECO:0000259" key="9">
    <source>
        <dbReference type="Pfam" id="PF00576"/>
    </source>
</evidence>
<dbReference type="GO" id="GO:0006144">
    <property type="term" value="P:purine nucleobase metabolic process"/>
    <property type="evidence" value="ECO:0007669"/>
    <property type="project" value="UniProtKB-KW"/>
</dbReference>
<reference evidence="10" key="1">
    <citation type="submission" date="2021-01" db="EMBL/GenBank/DDBJ databases">
        <title>Whole genome shotgun sequence of Spirilliplanes yamanashiensis NBRC 15828.</title>
        <authorList>
            <person name="Komaki H."/>
            <person name="Tamura T."/>
        </authorList>
    </citation>
    <scope>NUCLEOTIDE SEQUENCE</scope>
    <source>
        <strain evidence="10">NBRC 15828</strain>
    </source>
</reference>
<dbReference type="Pfam" id="PF00576">
    <property type="entry name" value="Transthyretin"/>
    <property type="match status" value="1"/>
</dbReference>
<dbReference type="GO" id="GO:0033971">
    <property type="term" value="F:hydroxyisourate hydrolase activity"/>
    <property type="evidence" value="ECO:0007669"/>
    <property type="project" value="UniProtKB-EC"/>
</dbReference>
<organism evidence="10 11">
    <name type="scientific">Spirilliplanes yamanashiensis</name>
    <dbReference type="NCBI Taxonomy" id="42233"/>
    <lineage>
        <taxon>Bacteria</taxon>
        <taxon>Bacillati</taxon>
        <taxon>Actinomycetota</taxon>
        <taxon>Actinomycetes</taxon>
        <taxon>Micromonosporales</taxon>
        <taxon>Micromonosporaceae</taxon>
        <taxon>Spirilliplanes</taxon>
    </lineage>
</organism>
<dbReference type="SUPFAM" id="SSF49472">
    <property type="entry name" value="Transthyretin (synonym: prealbumin)"/>
    <property type="match status" value="1"/>
</dbReference>
<comment type="subunit">
    <text evidence="4 8">Homotetramer.</text>
</comment>
<accession>A0A8J3YCG4</accession>
<evidence type="ECO:0000256" key="1">
    <source>
        <dbReference type="ARBA" id="ARBA00001043"/>
    </source>
</evidence>
<dbReference type="PANTHER" id="PTHR10395:SF7">
    <property type="entry name" value="5-HYDROXYISOURATE HYDROLASE"/>
    <property type="match status" value="1"/>
</dbReference>
<protein>
    <recommendedName>
        <fullName evidence="8">5-hydroxyisourate hydrolase</fullName>
        <shortName evidence="8">HIU hydrolase</shortName>
        <shortName evidence="8">HIUHase</shortName>
        <ecNumber evidence="8">3.5.2.17</ecNumber>
    </recommendedName>
</protein>
<dbReference type="InterPro" id="IPR014306">
    <property type="entry name" value="Hydroxyisourate_hydrolase"/>
</dbReference>
<feature type="domain" description="Transthyretin/hydroxyisourate hydrolase" evidence="9">
    <location>
        <begin position="13"/>
        <end position="117"/>
    </location>
</feature>
<feature type="binding site" evidence="7">
    <location>
        <position position="16"/>
    </location>
    <ligand>
        <name>substrate</name>
    </ligand>
</feature>
<feature type="binding site" evidence="7">
    <location>
        <position position="115"/>
    </location>
    <ligand>
        <name>substrate</name>
    </ligand>
</feature>
<dbReference type="Gene3D" id="2.60.40.180">
    <property type="entry name" value="Transthyretin/hydroxyisourate hydrolase domain"/>
    <property type="match status" value="1"/>
</dbReference>
<evidence type="ECO:0000256" key="2">
    <source>
        <dbReference type="ARBA" id="ARBA00002704"/>
    </source>
</evidence>
<dbReference type="PRINTS" id="PR00189">
    <property type="entry name" value="TRNSTHYRETIN"/>
</dbReference>
<keyword evidence="5 8" id="KW-0659">Purine metabolism</keyword>
<dbReference type="InterPro" id="IPR000895">
    <property type="entry name" value="Transthyretin/HIU_hydrolase"/>
</dbReference>
<dbReference type="InterPro" id="IPR023416">
    <property type="entry name" value="Transthyretin/HIU_hydrolase_d"/>
</dbReference>
<keyword evidence="6 8" id="KW-0378">Hydrolase</keyword>
<sequence length="118" mass="12995">MSGDGTTGHVVTVSTHVLDTVRGAPAADVYVRLERRDSTGWRQLSEGHTDADGRVAHSVPMRSWQAGGYRLVFYVEPYLGGGAFFPEIIVAFQLTDTSRDYHVPLLLSPYGYTTYRGS</sequence>
<dbReference type="RefSeq" id="WP_203940432.1">
    <property type="nucleotide sequence ID" value="NZ_BAAAGJ010000011.1"/>
</dbReference>
<evidence type="ECO:0000256" key="4">
    <source>
        <dbReference type="ARBA" id="ARBA00011881"/>
    </source>
</evidence>
<feature type="binding site" evidence="7">
    <location>
        <position position="54"/>
    </location>
    <ligand>
        <name>substrate</name>
    </ligand>
</feature>
<comment type="caution">
    <text evidence="10">The sequence shown here is derived from an EMBL/GenBank/DDBJ whole genome shotgun (WGS) entry which is preliminary data.</text>
</comment>
<dbReference type="PROSITE" id="PS00768">
    <property type="entry name" value="TRANSTHYRETIN_1"/>
    <property type="match status" value="1"/>
</dbReference>
<comment type="similarity">
    <text evidence="3 8">Belongs to the transthyretin family. 5-hydroxyisourate hydrolase subfamily.</text>
</comment>
<evidence type="ECO:0000256" key="5">
    <source>
        <dbReference type="ARBA" id="ARBA00022631"/>
    </source>
</evidence>
<evidence type="ECO:0000313" key="10">
    <source>
        <dbReference type="EMBL" id="GIJ05222.1"/>
    </source>
</evidence>
<evidence type="ECO:0000256" key="3">
    <source>
        <dbReference type="ARBA" id="ARBA00009850"/>
    </source>
</evidence>
<comment type="function">
    <text evidence="2">Catalyzes the hydrolysis of 5-hydroxyisourate (HIU) to 2-oxo-4-hydroxy-4-carboxy-5-ureidoimidazoline (OHCU).</text>
</comment>
<dbReference type="Proteomes" id="UP000652013">
    <property type="component" value="Unassembled WGS sequence"/>
</dbReference>
<dbReference type="PANTHER" id="PTHR10395">
    <property type="entry name" value="URICASE AND TRANSTHYRETIN-RELATED"/>
    <property type="match status" value="1"/>
</dbReference>
<dbReference type="EC" id="3.5.2.17" evidence="8"/>
<evidence type="ECO:0000256" key="8">
    <source>
        <dbReference type="RuleBase" id="RU361270"/>
    </source>
</evidence>
<comment type="catalytic activity">
    <reaction evidence="1 8">
        <text>5-hydroxyisourate + H2O = 5-hydroxy-2-oxo-4-ureido-2,5-dihydro-1H-imidazole-5-carboxylate + H(+)</text>
        <dbReference type="Rhea" id="RHEA:23736"/>
        <dbReference type="ChEBI" id="CHEBI:15377"/>
        <dbReference type="ChEBI" id="CHEBI:15378"/>
        <dbReference type="ChEBI" id="CHEBI:18072"/>
        <dbReference type="ChEBI" id="CHEBI:58639"/>
        <dbReference type="EC" id="3.5.2.17"/>
    </reaction>
</comment>
<gene>
    <name evidence="10" type="ORF">Sya03_45740</name>
</gene>
<proteinExistence type="inferred from homology"/>
<dbReference type="InterPro" id="IPR036817">
    <property type="entry name" value="Transthyretin/HIU_hydrolase_sf"/>
</dbReference>
<dbReference type="CDD" id="cd05822">
    <property type="entry name" value="TLP_HIUase"/>
    <property type="match status" value="1"/>
</dbReference>
<dbReference type="AlphaFoldDB" id="A0A8J3YCG4"/>
<name>A0A8J3YCG4_9ACTN</name>
<dbReference type="PROSITE" id="PS00769">
    <property type="entry name" value="TRANSTHYRETIN_2"/>
    <property type="match status" value="1"/>
</dbReference>
<dbReference type="InterPro" id="IPR023418">
    <property type="entry name" value="Thyroxine_BS"/>
</dbReference>
<dbReference type="InterPro" id="IPR023419">
    <property type="entry name" value="Transthyretin_CS"/>
</dbReference>
<evidence type="ECO:0000313" key="11">
    <source>
        <dbReference type="Proteomes" id="UP000652013"/>
    </source>
</evidence>